<comment type="similarity">
    <text evidence="8">Belongs to the PpiD chaperone family.</text>
</comment>
<protein>
    <recommendedName>
        <fullName evidence="9">Periplasmic chaperone PpiD</fullName>
    </recommendedName>
    <alternativeName>
        <fullName evidence="10">Periplasmic folding chaperone</fullName>
    </alternativeName>
</protein>
<dbReference type="InterPro" id="IPR046357">
    <property type="entry name" value="PPIase_dom_sf"/>
</dbReference>
<dbReference type="Gene3D" id="1.10.8.1040">
    <property type="match status" value="1"/>
</dbReference>
<keyword evidence="15" id="KW-1185">Reference proteome</keyword>
<dbReference type="Gene3D" id="3.10.50.40">
    <property type="match status" value="1"/>
</dbReference>
<dbReference type="InterPro" id="IPR027304">
    <property type="entry name" value="Trigger_fact/SurA_dom_sf"/>
</dbReference>
<evidence type="ECO:0000256" key="7">
    <source>
        <dbReference type="ARBA" id="ARBA00023186"/>
    </source>
</evidence>
<dbReference type="PROSITE" id="PS50198">
    <property type="entry name" value="PPIC_PPIASE_2"/>
    <property type="match status" value="1"/>
</dbReference>
<keyword evidence="3" id="KW-0997">Cell inner membrane</keyword>
<gene>
    <name evidence="14" type="ORF">U0035_13215</name>
</gene>
<dbReference type="RefSeq" id="WP_114790247.1">
    <property type="nucleotide sequence ID" value="NZ_CP139960.1"/>
</dbReference>
<dbReference type="PANTHER" id="PTHR47529:SF1">
    <property type="entry name" value="PERIPLASMIC CHAPERONE PPID"/>
    <property type="match status" value="1"/>
</dbReference>
<dbReference type="Pfam" id="PF13616">
    <property type="entry name" value="Rotamase_3"/>
    <property type="match status" value="1"/>
</dbReference>
<dbReference type="SUPFAM" id="SSF109998">
    <property type="entry name" value="Triger factor/SurA peptide-binding domain-like"/>
    <property type="match status" value="1"/>
</dbReference>
<feature type="transmembrane region" description="Helical" evidence="12">
    <location>
        <begin position="12"/>
        <end position="32"/>
    </location>
</feature>
<evidence type="ECO:0000256" key="11">
    <source>
        <dbReference type="PROSITE-ProRule" id="PRU00278"/>
    </source>
</evidence>
<evidence type="ECO:0000259" key="13">
    <source>
        <dbReference type="PROSITE" id="PS50198"/>
    </source>
</evidence>
<evidence type="ECO:0000256" key="2">
    <source>
        <dbReference type="ARBA" id="ARBA00022475"/>
    </source>
</evidence>
<evidence type="ECO:0000256" key="9">
    <source>
        <dbReference type="ARBA" id="ARBA00040743"/>
    </source>
</evidence>
<evidence type="ECO:0000256" key="10">
    <source>
        <dbReference type="ARBA" id="ARBA00042775"/>
    </source>
</evidence>
<evidence type="ECO:0000256" key="1">
    <source>
        <dbReference type="ARBA" id="ARBA00004382"/>
    </source>
</evidence>
<sequence>MSVIQKIQDKYGKVMAVIIALALVVFVIMLAFENGGSLFRGDSTTIGTINGETIDFARFNAQVEQQSQMMQQRGMGASGEMLSQQANESAWNTEIARVLLSQEAAKAGIEIGKKELNDLLFGANPPQELKQAFTDPQTGVYNPAMAQQQINQVKTKGTAEQKAQLNAFLDQMIFQRLAQKYDGLLTNSINYPKWMIEKENAQSSLISKVSFVREPYTSISDSAVKVSDGDIQSYIDKHKKDFKQLESRSISYVAFNAQPNGADSLQARENILALKPAFDSAKNMKDYLMTQGVNNYYDGFISGNRIQVPMKDSIFKVGVGNIYGPYLDGGNYTLAKIVATRSIPDTVKIRHILIGTSQQDPQSGQQIPIRDTATARKLVDSVALAIRNGANFDSLVVKFSNDPGSVNTGGVYENVPSGEMVPAFNDFIFGNPVGSKGVVKTDFGYHYIEILSQKGSATGYKIAYINKPIEASEETDRVANEAATKFAAEATNQKSFDAAAAKLQKEKGIFKSVAQDLPPTGSSIQGLGASRALVKAIYNADLGDVVSERVGDFYAVALVTEINKEGTMSPAKARMMVEPLLVNQKKAEIITNKIGKVTTLEAAATALKKTVEVADSLRFAGQPSMTLGFEPKVIGASFNKANVGKVISEPIAGTQGVYVVRVDNLSNTPVQAANVDEARKMRFMQAKQQAQFQSLQALREDATIKDFRSKFY</sequence>
<dbReference type="InterPro" id="IPR000297">
    <property type="entry name" value="PPIase_PpiC"/>
</dbReference>
<reference evidence="14 15" key="1">
    <citation type="submission" date="2023-12" db="EMBL/GenBank/DDBJ databases">
        <title>Genome sequencing and assembly of bacterial species from a model synthetic community.</title>
        <authorList>
            <person name="Hogle S.L."/>
        </authorList>
    </citation>
    <scope>NUCLEOTIDE SEQUENCE [LARGE SCALE GENOMIC DNA]</scope>
    <source>
        <strain evidence="14 15">HAMBI_3031</strain>
    </source>
</reference>
<evidence type="ECO:0000256" key="4">
    <source>
        <dbReference type="ARBA" id="ARBA00022692"/>
    </source>
</evidence>
<dbReference type="Proteomes" id="UP001325680">
    <property type="component" value="Chromosome"/>
</dbReference>
<organism evidence="14 15">
    <name type="scientific">Niabella yanshanensis</name>
    <dbReference type="NCBI Taxonomy" id="577386"/>
    <lineage>
        <taxon>Bacteria</taxon>
        <taxon>Pseudomonadati</taxon>
        <taxon>Bacteroidota</taxon>
        <taxon>Chitinophagia</taxon>
        <taxon>Chitinophagales</taxon>
        <taxon>Chitinophagaceae</taxon>
        <taxon>Niabella</taxon>
    </lineage>
</organism>
<proteinExistence type="inferred from homology"/>
<name>A0ABZ0W2B6_9BACT</name>
<dbReference type="EMBL" id="CP139960">
    <property type="protein sequence ID" value="WQD36627.1"/>
    <property type="molecule type" value="Genomic_DNA"/>
</dbReference>
<keyword evidence="6 12" id="KW-0472">Membrane</keyword>
<keyword evidence="11 14" id="KW-0413">Isomerase</keyword>
<dbReference type="PANTHER" id="PTHR47529">
    <property type="entry name" value="PEPTIDYL-PROLYL CIS-TRANS ISOMERASE D"/>
    <property type="match status" value="1"/>
</dbReference>
<dbReference type="Pfam" id="PF13623">
    <property type="entry name" value="SurA_N_2"/>
    <property type="match status" value="1"/>
</dbReference>
<keyword evidence="11" id="KW-0697">Rotamase</keyword>
<feature type="domain" description="PpiC" evidence="13">
    <location>
        <begin position="344"/>
        <end position="452"/>
    </location>
</feature>
<comment type="subcellular location">
    <subcellularLocation>
        <location evidence="1">Cell inner membrane</location>
        <topology evidence="1">Single-pass type II membrane protein</topology>
        <orientation evidence="1">Periplasmic side</orientation>
    </subcellularLocation>
</comment>
<evidence type="ECO:0000256" key="6">
    <source>
        <dbReference type="ARBA" id="ARBA00023136"/>
    </source>
</evidence>
<evidence type="ECO:0000256" key="8">
    <source>
        <dbReference type="ARBA" id="ARBA00038408"/>
    </source>
</evidence>
<accession>A0ABZ0W2B6</accession>
<dbReference type="SUPFAM" id="SSF54534">
    <property type="entry name" value="FKBP-like"/>
    <property type="match status" value="1"/>
</dbReference>
<dbReference type="GO" id="GO:0016853">
    <property type="term" value="F:isomerase activity"/>
    <property type="evidence" value="ECO:0007669"/>
    <property type="project" value="UniProtKB-KW"/>
</dbReference>
<keyword evidence="5 12" id="KW-1133">Transmembrane helix</keyword>
<dbReference type="InterPro" id="IPR052029">
    <property type="entry name" value="PpiD_chaperone"/>
</dbReference>
<evidence type="ECO:0000256" key="12">
    <source>
        <dbReference type="SAM" id="Phobius"/>
    </source>
</evidence>
<evidence type="ECO:0000313" key="15">
    <source>
        <dbReference type="Proteomes" id="UP001325680"/>
    </source>
</evidence>
<evidence type="ECO:0000313" key="14">
    <source>
        <dbReference type="EMBL" id="WQD36627.1"/>
    </source>
</evidence>
<evidence type="ECO:0000256" key="3">
    <source>
        <dbReference type="ARBA" id="ARBA00022519"/>
    </source>
</evidence>
<keyword evidence="4 12" id="KW-0812">Transmembrane</keyword>
<keyword evidence="2" id="KW-1003">Cell membrane</keyword>
<evidence type="ECO:0000256" key="5">
    <source>
        <dbReference type="ARBA" id="ARBA00022989"/>
    </source>
</evidence>
<keyword evidence="7" id="KW-0143">Chaperone</keyword>